<dbReference type="Proteomes" id="UP000076078">
    <property type="component" value="Unassembled WGS sequence"/>
</dbReference>
<dbReference type="InterPro" id="IPR008936">
    <property type="entry name" value="Rho_GTPase_activation_prot"/>
</dbReference>
<dbReference type="SUPFAM" id="SSF48350">
    <property type="entry name" value="GTPase activation domain, GAP"/>
    <property type="match status" value="1"/>
</dbReference>
<dbReference type="Pfam" id="PF00620">
    <property type="entry name" value="RhoGAP"/>
    <property type="match status" value="1"/>
</dbReference>
<sequence>MQLKAITPYLEKLLEIFDKYHTNTESLYDQARNDFNINRLIRNIEQKQSFSLFIRDINNNIYSPHDIAWGIVEILKSTLEPLFPEQAYQSLIVCSLYEEEKIEKYKQCVFQIPEHHQTIMNQLFKIFVKISVDNSHQTNVTPTYIGETFATSLIRFKWRNDLDELGVLYHAPMIITTFIHHYHEIFSKIDKDYQDKQKFSQEKANEFMQYVLEKYLDYERHLENLYLEILKKEKFNHNDKKLIVETIRLSLSENPFQRKRERKKTIIGYFDSAGQPTEIKNLK</sequence>
<protein>
    <submittedName>
        <fullName evidence="2">RhoGAP domain-containing protein</fullName>
    </submittedName>
</protein>
<dbReference type="OMA" id="STIMEFE"/>
<accession>A0A151ZGR4</accession>
<dbReference type="GO" id="GO:0007165">
    <property type="term" value="P:signal transduction"/>
    <property type="evidence" value="ECO:0007669"/>
    <property type="project" value="InterPro"/>
</dbReference>
<dbReference type="SMART" id="SM00324">
    <property type="entry name" value="RhoGAP"/>
    <property type="match status" value="1"/>
</dbReference>
<name>A0A151ZGR4_TIELA</name>
<feature type="domain" description="Rho-GAP" evidence="1">
    <location>
        <begin position="1"/>
        <end position="186"/>
    </location>
</feature>
<dbReference type="InterPro" id="IPR000198">
    <property type="entry name" value="RhoGAP_dom"/>
</dbReference>
<dbReference type="PROSITE" id="PS50238">
    <property type="entry name" value="RHOGAP"/>
    <property type="match status" value="1"/>
</dbReference>
<dbReference type="EMBL" id="LODT01000028">
    <property type="protein sequence ID" value="KYQ93162.1"/>
    <property type="molecule type" value="Genomic_DNA"/>
</dbReference>
<dbReference type="Gene3D" id="1.10.555.10">
    <property type="entry name" value="Rho GTPase activation protein"/>
    <property type="match status" value="1"/>
</dbReference>
<evidence type="ECO:0000313" key="2">
    <source>
        <dbReference type="EMBL" id="KYQ93162.1"/>
    </source>
</evidence>
<dbReference type="OrthoDB" id="29546at2759"/>
<reference evidence="2 3" key="1">
    <citation type="submission" date="2015-12" db="EMBL/GenBank/DDBJ databases">
        <title>Dictyostelia acquired genes for synthesis and detection of signals that induce cell-type specialization by lateral gene transfer from prokaryotes.</title>
        <authorList>
            <person name="Gloeckner G."/>
            <person name="Schaap P."/>
        </authorList>
    </citation>
    <scope>NUCLEOTIDE SEQUENCE [LARGE SCALE GENOMIC DNA]</scope>
    <source>
        <strain evidence="2 3">TK</strain>
    </source>
</reference>
<proteinExistence type="predicted"/>
<dbReference type="InParanoid" id="A0A151ZGR4"/>
<keyword evidence="3" id="KW-1185">Reference proteome</keyword>
<evidence type="ECO:0000259" key="1">
    <source>
        <dbReference type="PROSITE" id="PS50238"/>
    </source>
</evidence>
<organism evidence="2 3">
    <name type="scientific">Tieghemostelium lacteum</name>
    <name type="common">Slime mold</name>
    <name type="synonym">Dictyostelium lacteum</name>
    <dbReference type="NCBI Taxonomy" id="361077"/>
    <lineage>
        <taxon>Eukaryota</taxon>
        <taxon>Amoebozoa</taxon>
        <taxon>Evosea</taxon>
        <taxon>Eumycetozoa</taxon>
        <taxon>Dictyostelia</taxon>
        <taxon>Dictyosteliales</taxon>
        <taxon>Raperosteliaceae</taxon>
        <taxon>Tieghemostelium</taxon>
    </lineage>
</organism>
<comment type="caution">
    <text evidence="2">The sequence shown here is derived from an EMBL/GenBank/DDBJ whole genome shotgun (WGS) entry which is preliminary data.</text>
</comment>
<gene>
    <name evidence="2" type="ORF">DLAC_05795</name>
</gene>
<dbReference type="FunCoup" id="A0A151ZGR4">
    <property type="interactions" value="425"/>
</dbReference>
<evidence type="ECO:0000313" key="3">
    <source>
        <dbReference type="Proteomes" id="UP000076078"/>
    </source>
</evidence>
<dbReference type="AlphaFoldDB" id="A0A151ZGR4"/>